<keyword evidence="3" id="KW-1185">Reference proteome</keyword>
<dbReference type="AlphaFoldDB" id="A0AAX4K4K8"/>
<sequence length="273" mass="30424">MLAVPCKYCPVLLAFGFLHVALGAAVVNSSGKALARRDDEAKSQLWSDPDGPSLNDINDNMSLDLNGGDETVKTALGVLVKLDPDAVKQIVTASDDKATFTIQTGDDEKKSRIDKQYSFEEITELNDQYNTVPNQNILGTNWWWQGLIYAMAEVTAKEKDIDLDEMLSGSEGISVDDALFMLTGRKAIDSDYLFDYEWYKLLKKAKSTPVIYHDKHDSTYNIVMSIEGENKETATVKSKRLQNSAWTEITAALQDVMMNCDHVFYLEDEGAVP</sequence>
<reference evidence="2 3" key="1">
    <citation type="submission" date="2024-01" db="EMBL/GenBank/DDBJ databases">
        <title>Comparative genomics of Cryptococcus and Kwoniella reveals pathogenesis evolution and contrasting modes of karyotype evolution via chromosome fusion or intercentromeric recombination.</title>
        <authorList>
            <person name="Coelho M.A."/>
            <person name="David-Palma M."/>
            <person name="Shea T."/>
            <person name="Bowers K."/>
            <person name="McGinley-Smith S."/>
            <person name="Mohammad A.W."/>
            <person name="Gnirke A."/>
            <person name="Yurkov A.M."/>
            <person name="Nowrousian M."/>
            <person name="Sun S."/>
            <person name="Cuomo C.A."/>
            <person name="Heitman J."/>
        </authorList>
    </citation>
    <scope>NUCLEOTIDE SEQUENCE [LARGE SCALE GENOMIC DNA]</scope>
    <source>
        <strain evidence="2 3">CBS 6074</strain>
    </source>
</reference>
<evidence type="ECO:0000313" key="2">
    <source>
        <dbReference type="EMBL" id="WWC92497.1"/>
    </source>
</evidence>
<accession>A0AAX4K4K8</accession>
<feature type="chain" id="PRO_5043724550" evidence="1">
    <location>
        <begin position="24"/>
        <end position="273"/>
    </location>
</feature>
<dbReference type="RefSeq" id="XP_066079259.1">
    <property type="nucleotide sequence ID" value="XM_066223162.1"/>
</dbReference>
<dbReference type="EMBL" id="CP144107">
    <property type="protein sequence ID" value="WWC92497.1"/>
    <property type="molecule type" value="Genomic_DNA"/>
</dbReference>
<protein>
    <submittedName>
        <fullName evidence="2">Uncharacterized protein</fullName>
    </submittedName>
</protein>
<keyword evidence="1" id="KW-0732">Signal</keyword>
<evidence type="ECO:0000313" key="3">
    <source>
        <dbReference type="Proteomes" id="UP001355207"/>
    </source>
</evidence>
<organism evidence="2 3">
    <name type="scientific">Kwoniella dendrophila CBS 6074</name>
    <dbReference type="NCBI Taxonomy" id="1295534"/>
    <lineage>
        <taxon>Eukaryota</taxon>
        <taxon>Fungi</taxon>
        <taxon>Dikarya</taxon>
        <taxon>Basidiomycota</taxon>
        <taxon>Agaricomycotina</taxon>
        <taxon>Tremellomycetes</taxon>
        <taxon>Tremellales</taxon>
        <taxon>Cryptococcaceae</taxon>
        <taxon>Kwoniella</taxon>
    </lineage>
</organism>
<gene>
    <name evidence="2" type="ORF">L201_007456</name>
</gene>
<evidence type="ECO:0000256" key="1">
    <source>
        <dbReference type="SAM" id="SignalP"/>
    </source>
</evidence>
<dbReference type="GeneID" id="91098124"/>
<name>A0AAX4K4K8_9TREE</name>
<proteinExistence type="predicted"/>
<dbReference type="Proteomes" id="UP001355207">
    <property type="component" value="Chromosome 10"/>
</dbReference>
<feature type="signal peptide" evidence="1">
    <location>
        <begin position="1"/>
        <end position="23"/>
    </location>
</feature>